<dbReference type="NCBIfam" id="NF033179">
    <property type="entry name" value="TnsA_like_Actin"/>
    <property type="match status" value="1"/>
</dbReference>
<sequence>MLTATVSAGQVVASAVDLEFNTREGFVRQRLSRCAAAQFELKCSPVRNFPSFRGQRNYPGLWWFATTGTHVGHESWVERDQLMALDADPDVIGVLSQPFWIHWPDSTRHAPDYFVRRRVGSVVVVDVREDDRISDADREVFDRSAATCGTVGWDYRRVGALDPVLRANLRWLSGYRHPRVLRMRLADRLAEVFARSGPLMAGVLAVGTPWWCCPFFIISSGMAVWLPTCAVQRWLMTRGLPSGRAGDLT</sequence>
<dbReference type="InterPro" id="IPR048000">
    <property type="entry name" value="TnsA-like"/>
</dbReference>
<dbReference type="EMBL" id="JARXVE010000003">
    <property type="protein sequence ID" value="MDH6195631.1"/>
    <property type="molecule type" value="Genomic_DNA"/>
</dbReference>
<gene>
    <name evidence="1" type="ORF">M2272_002271</name>
</gene>
<comment type="caution">
    <text evidence="1">The sequence shown here is derived from an EMBL/GenBank/DDBJ whole genome shotgun (WGS) entry which is preliminary data.</text>
</comment>
<organism evidence="1 2">
    <name type="scientific">Mycolicibacterium frederiksbergense</name>
    <dbReference type="NCBI Taxonomy" id="117567"/>
    <lineage>
        <taxon>Bacteria</taxon>
        <taxon>Bacillati</taxon>
        <taxon>Actinomycetota</taxon>
        <taxon>Actinomycetes</taxon>
        <taxon>Mycobacteriales</taxon>
        <taxon>Mycobacteriaceae</taxon>
        <taxon>Mycolicibacterium</taxon>
    </lineage>
</organism>
<proteinExistence type="predicted"/>
<accession>A0ABT6KZ91</accession>
<evidence type="ECO:0008006" key="3">
    <source>
        <dbReference type="Google" id="ProtNLM"/>
    </source>
</evidence>
<protein>
    <recommendedName>
        <fullName evidence="3">TnsA-like heteromeric transposase endonuclease subunit</fullName>
    </recommendedName>
</protein>
<name>A0ABT6KZ91_9MYCO</name>
<evidence type="ECO:0000313" key="2">
    <source>
        <dbReference type="Proteomes" id="UP001160130"/>
    </source>
</evidence>
<dbReference type="Proteomes" id="UP001160130">
    <property type="component" value="Unassembled WGS sequence"/>
</dbReference>
<evidence type="ECO:0000313" key="1">
    <source>
        <dbReference type="EMBL" id="MDH6195631.1"/>
    </source>
</evidence>
<keyword evidence="2" id="KW-1185">Reference proteome</keyword>
<reference evidence="1 2" key="1">
    <citation type="submission" date="2023-04" db="EMBL/GenBank/DDBJ databases">
        <title>Forest soil microbial communities from Buena Vista Peninsula, Colon Province, Panama.</title>
        <authorList>
            <person name="Bouskill N."/>
        </authorList>
    </citation>
    <scope>NUCLEOTIDE SEQUENCE [LARGE SCALE GENOMIC DNA]</scope>
    <source>
        <strain evidence="1 2">AC80</strain>
    </source>
</reference>